<dbReference type="PANTHER" id="PTHR24260">
    <property type="match status" value="1"/>
</dbReference>
<keyword evidence="5" id="KW-1015">Disulfide bond</keyword>
<keyword evidence="4" id="KW-0720">Serine protease</keyword>
<dbReference type="InterPro" id="IPR009003">
    <property type="entry name" value="Peptidase_S1_PA"/>
</dbReference>
<dbReference type="SUPFAM" id="SSF50494">
    <property type="entry name" value="Trypsin-like serine proteases"/>
    <property type="match status" value="1"/>
</dbReference>
<accession>A0A482W2B9</accession>
<dbReference type="CDD" id="cd00190">
    <property type="entry name" value="Tryp_SPc"/>
    <property type="match status" value="1"/>
</dbReference>
<evidence type="ECO:0000256" key="2">
    <source>
        <dbReference type="ARBA" id="ARBA00022670"/>
    </source>
</evidence>
<dbReference type="Proteomes" id="UP000292052">
    <property type="component" value="Unassembled WGS sequence"/>
</dbReference>
<dbReference type="PANTHER" id="PTHR24260:SF136">
    <property type="entry name" value="GH08193P-RELATED"/>
    <property type="match status" value="1"/>
</dbReference>
<organism evidence="7 8">
    <name type="scientific">Asbolus verrucosus</name>
    <name type="common">Desert ironclad beetle</name>
    <dbReference type="NCBI Taxonomy" id="1661398"/>
    <lineage>
        <taxon>Eukaryota</taxon>
        <taxon>Metazoa</taxon>
        <taxon>Ecdysozoa</taxon>
        <taxon>Arthropoda</taxon>
        <taxon>Hexapoda</taxon>
        <taxon>Insecta</taxon>
        <taxon>Pterygota</taxon>
        <taxon>Neoptera</taxon>
        <taxon>Endopterygota</taxon>
        <taxon>Coleoptera</taxon>
        <taxon>Polyphaga</taxon>
        <taxon>Cucujiformia</taxon>
        <taxon>Tenebrionidae</taxon>
        <taxon>Pimeliinae</taxon>
        <taxon>Asbolus</taxon>
    </lineage>
</organism>
<feature type="non-terminal residue" evidence="7">
    <location>
        <position position="220"/>
    </location>
</feature>
<name>A0A482W2B9_ASBVE</name>
<dbReference type="InterPro" id="IPR001254">
    <property type="entry name" value="Trypsin_dom"/>
</dbReference>
<dbReference type="Gene3D" id="2.40.10.10">
    <property type="entry name" value="Trypsin-like serine proteases"/>
    <property type="match status" value="3"/>
</dbReference>
<dbReference type="InterPro" id="IPR051333">
    <property type="entry name" value="CLIP_Serine_Protease"/>
</dbReference>
<dbReference type="PROSITE" id="PS50240">
    <property type="entry name" value="TRYPSIN_DOM"/>
    <property type="match status" value="1"/>
</dbReference>
<protein>
    <submittedName>
        <fullName evidence="7">Brachyurin-like</fullName>
    </submittedName>
</protein>
<dbReference type="PRINTS" id="PR00722">
    <property type="entry name" value="CHYMOTRYPSIN"/>
</dbReference>
<keyword evidence="8" id="KW-1185">Reference proteome</keyword>
<proteinExistence type="predicted"/>
<dbReference type="InterPro" id="IPR043504">
    <property type="entry name" value="Peptidase_S1_PA_chymotrypsin"/>
</dbReference>
<reference evidence="7 8" key="1">
    <citation type="submission" date="2017-03" db="EMBL/GenBank/DDBJ databases">
        <title>Genome of the blue death feigning beetle - Asbolus verrucosus.</title>
        <authorList>
            <person name="Rider S.D."/>
        </authorList>
    </citation>
    <scope>NUCLEOTIDE SEQUENCE [LARGE SCALE GENOMIC DNA]</scope>
    <source>
        <strain evidence="7">Butters</strain>
        <tissue evidence="7">Head and leg muscle</tissue>
    </source>
</reference>
<feature type="non-terminal residue" evidence="7">
    <location>
        <position position="1"/>
    </location>
</feature>
<evidence type="ECO:0000256" key="3">
    <source>
        <dbReference type="ARBA" id="ARBA00022801"/>
    </source>
</evidence>
<dbReference type="SMART" id="SM00020">
    <property type="entry name" value="Tryp_SPc"/>
    <property type="match status" value="1"/>
</dbReference>
<sequence>GRIIGGIVAQDGQFPWQVAIYFDTPDGTYFCGGALIDLNATVFTLHLGANSLVTDDPNRVTIGASYSVPHPDYNPNSLANDIGLIRIDTVIELNEYIQIIPLPTSALGSGQAVTLSGWGATGDGVVNDLTYVDLSTISNADCQAIYGEVIEDSMVCVVGKSNEGPCSGDNGGPLVITDGVNNAVHVGVVSWTSASGCETDHPSGFTRTASYISWIQSVIS</sequence>
<dbReference type="GO" id="GO:0004252">
    <property type="term" value="F:serine-type endopeptidase activity"/>
    <property type="evidence" value="ECO:0007669"/>
    <property type="project" value="InterPro"/>
</dbReference>
<comment type="subcellular location">
    <subcellularLocation>
        <location evidence="1">Secreted</location>
        <location evidence="1">Extracellular space</location>
    </subcellularLocation>
</comment>
<feature type="domain" description="Peptidase S1" evidence="6">
    <location>
        <begin position="3"/>
        <end position="220"/>
    </location>
</feature>
<evidence type="ECO:0000313" key="8">
    <source>
        <dbReference type="Proteomes" id="UP000292052"/>
    </source>
</evidence>
<dbReference type="EMBL" id="QDEB01035403">
    <property type="protein sequence ID" value="RZC39321.1"/>
    <property type="molecule type" value="Genomic_DNA"/>
</dbReference>
<gene>
    <name evidence="7" type="ORF">BDFB_002012</name>
</gene>
<keyword evidence="2" id="KW-0645">Protease</keyword>
<dbReference type="InterPro" id="IPR001314">
    <property type="entry name" value="Peptidase_S1A"/>
</dbReference>
<comment type="caution">
    <text evidence="7">The sequence shown here is derived from an EMBL/GenBank/DDBJ whole genome shotgun (WGS) entry which is preliminary data.</text>
</comment>
<dbReference type="FunFam" id="2.40.10.10:FF:000036">
    <property type="entry name" value="Trypsin beta"/>
    <property type="match status" value="1"/>
</dbReference>
<dbReference type="OrthoDB" id="6773022at2759"/>
<dbReference type="GO" id="GO:0005576">
    <property type="term" value="C:extracellular region"/>
    <property type="evidence" value="ECO:0007669"/>
    <property type="project" value="UniProtKB-SubCell"/>
</dbReference>
<keyword evidence="3" id="KW-0378">Hydrolase</keyword>
<dbReference type="Pfam" id="PF00089">
    <property type="entry name" value="Trypsin"/>
    <property type="match status" value="1"/>
</dbReference>
<dbReference type="STRING" id="1661398.A0A482W2B9"/>
<evidence type="ECO:0000313" key="7">
    <source>
        <dbReference type="EMBL" id="RZC39321.1"/>
    </source>
</evidence>
<evidence type="ECO:0000256" key="1">
    <source>
        <dbReference type="ARBA" id="ARBA00004239"/>
    </source>
</evidence>
<dbReference type="GO" id="GO:0006508">
    <property type="term" value="P:proteolysis"/>
    <property type="evidence" value="ECO:0007669"/>
    <property type="project" value="UniProtKB-KW"/>
</dbReference>
<evidence type="ECO:0000256" key="4">
    <source>
        <dbReference type="ARBA" id="ARBA00022825"/>
    </source>
</evidence>
<evidence type="ECO:0000259" key="6">
    <source>
        <dbReference type="PROSITE" id="PS50240"/>
    </source>
</evidence>
<dbReference type="AlphaFoldDB" id="A0A482W2B9"/>
<evidence type="ECO:0000256" key="5">
    <source>
        <dbReference type="ARBA" id="ARBA00023157"/>
    </source>
</evidence>